<reference evidence="1 2" key="1">
    <citation type="submission" date="2024-06" db="EMBL/GenBank/DDBJ databases">
        <title>The Natural Products Discovery Center: Release of the First 8490 Sequenced Strains for Exploring Actinobacteria Biosynthetic Diversity.</title>
        <authorList>
            <person name="Kalkreuter E."/>
            <person name="Kautsar S.A."/>
            <person name="Yang D."/>
            <person name="Bader C.D."/>
            <person name="Teijaro C.N."/>
            <person name="Fluegel L."/>
            <person name="Davis C.M."/>
            <person name="Simpson J.R."/>
            <person name="Lauterbach L."/>
            <person name="Steele A.D."/>
            <person name="Gui C."/>
            <person name="Meng S."/>
            <person name="Li G."/>
            <person name="Viehrig K."/>
            <person name="Ye F."/>
            <person name="Su P."/>
            <person name="Kiefer A.F."/>
            <person name="Nichols A."/>
            <person name="Cepeda A.J."/>
            <person name="Yan W."/>
            <person name="Fan B."/>
            <person name="Jiang Y."/>
            <person name="Adhikari A."/>
            <person name="Zheng C.-J."/>
            <person name="Schuster L."/>
            <person name="Cowan T.M."/>
            <person name="Smanski M.J."/>
            <person name="Chevrette M.G."/>
            <person name="De Carvalho L.P.S."/>
            <person name="Shen B."/>
        </authorList>
    </citation>
    <scope>NUCLEOTIDE SEQUENCE [LARGE SCALE GENOMIC DNA]</scope>
    <source>
        <strain evidence="1 2">NPDC048117</strain>
    </source>
</reference>
<dbReference type="EMBL" id="JBEZNA010000057">
    <property type="protein sequence ID" value="MEU9579844.1"/>
    <property type="molecule type" value="Genomic_DNA"/>
</dbReference>
<comment type="caution">
    <text evidence="1">The sequence shown here is derived from an EMBL/GenBank/DDBJ whole genome shotgun (WGS) entry which is preliminary data.</text>
</comment>
<dbReference type="Proteomes" id="UP001551584">
    <property type="component" value="Unassembled WGS sequence"/>
</dbReference>
<accession>A0ABV3EUH9</accession>
<name>A0ABV3EUH9_9ACTN</name>
<dbReference type="RefSeq" id="WP_359275099.1">
    <property type="nucleotide sequence ID" value="NZ_JBEZNA010000057.1"/>
</dbReference>
<gene>
    <name evidence="1" type="ORF">AB0D95_21655</name>
</gene>
<protein>
    <submittedName>
        <fullName evidence="1">Uncharacterized protein</fullName>
    </submittedName>
</protein>
<evidence type="ECO:0000313" key="2">
    <source>
        <dbReference type="Proteomes" id="UP001551584"/>
    </source>
</evidence>
<evidence type="ECO:0000313" key="1">
    <source>
        <dbReference type="EMBL" id="MEU9579844.1"/>
    </source>
</evidence>
<proteinExistence type="predicted"/>
<organism evidence="1 2">
    <name type="scientific">Streptomyces chilikensis</name>
    <dbReference type="NCBI Taxonomy" id="1194079"/>
    <lineage>
        <taxon>Bacteria</taxon>
        <taxon>Bacillati</taxon>
        <taxon>Actinomycetota</taxon>
        <taxon>Actinomycetes</taxon>
        <taxon>Kitasatosporales</taxon>
        <taxon>Streptomycetaceae</taxon>
        <taxon>Streptomyces</taxon>
    </lineage>
</organism>
<sequence length="55" mass="5970">MNPDDDPTGTRPMIRDAVSGRSRCSFRATGLEDRDVTVVHLALLGEEAPEEVTQG</sequence>
<keyword evidence="2" id="KW-1185">Reference proteome</keyword>